<comment type="caution">
    <text evidence="5">The sequence shown here is derived from an EMBL/GenBank/DDBJ whole genome shotgun (WGS) entry which is preliminary data.</text>
</comment>
<dbReference type="PROSITE" id="PS00409">
    <property type="entry name" value="PROKAR_NTER_METHYL"/>
    <property type="match status" value="1"/>
</dbReference>
<name>A0A7V7NPJ7_9VIBR</name>
<keyword evidence="4" id="KW-0472">Membrane</keyword>
<dbReference type="AlphaFoldDB" id="A0A7V7NPJ7"/>
<dbReference type="GO" id="GO:0009289">
    <property type="term" value="C:pilus"/>
    <property type="evidence" value="ECO:0007669"/>
    <property type="project" value="InterPro"/>
</dbReference>
<comment type="similarity">
    <text evidence="1 3">Belongs to the N-Me-Phe pilin family.</text>
</comment>
<dbReference type="SUPFAM" id="SSF54523">
    <property type="entry name" value="Pili subunits"/>
    <property type="match status" value="1"/>
</dbReference>
<dbReference type="Gene3D" id="3.30.700.10">
    <property type="entry name" value="Glycoprotein, Type 4 Pilin"/>
    <property type="match status" value="1"/>
</dbReference>
<dbReference type="Pfam" id="PF00114">
    <property type="entry name" value="Pilin"/>
    <property type="match status" value="1"/>
</dbReference>
<keyword evidence="4" id="KW-1133">Transmembrane helix</keyword>
<evidence type="ECO:0000313" key="5">
    <source>
        <dbReference type="EMBL" id="KAB0467030.1"/>
    </source>
</evidence>
<dbReference type="PANTHER" id="PTHR30093:SF34">
    <property type="entry name" value="PREPILIN PEPTIDASE-DEPENDENT PROTEIN D"/>
    <property type="match status" value="1"/>
</dbReference>
<evidence type="ECO:0000256" key="4">
    <source>
        <dbReference type="SAM" id="Phobius"/>
    </source>
</evidence>
<evidence type="ECO:0000256" key="3">
    <source>
        <dbReference type="RuleBase" id="RU000389"/>
    </source>
</evidence>
<dbReference type="InterPro" id="IPR012902">
    <property type="entry name" value="N_methyl_site"/>
</dbReference>
<dbReference type="InterPro" id="IPR045584">
    <property type="entry name" value="Pilin-like"/>
</dbReference>
<dbReference type="NCBIfam" id="TIGR02532">
    <property type="entry name" value="IV_pilin_GFxxxE"/>
    <property type="match status" value="1"/>
</dbReference>
<evidence type="ECO:0000313" key="6">
    <source>
        <dbReference type="Proteomes" id="UP000423756"/>
    </source>
</evidence>
<proteinExistence type="inferred from homology"/>
<dbReference type="Pfam" id="PF07963">
    <property type="entry name" value="N_methyl"/>
    <property type="match status" value="1"/>
</dbReference>
<feature type="transmembrane region" description="Helical" evidence="4">
    <location>
        <begin position="12"/>
        <end position="36"/>
    </location>
</feature>
<dbReference type="EMBL" id="VZPX01000081">
    <property type="protein sequence ID" value="KAB0467030.1"/>
    <property type="molecule type" value="Genomic_DNA"/>
</dbReference>
<keyword evidence="3" id="KW-0281">Fimbrium</keyword>
<evidence type="ECO:0000256" key="2">
    <source>
        <dbReference type="ARBA" id="ARBA00022481"/>
    </source>
</evidence>
<organism evidence="5 6">
    <name type="scientific">Vibrio chagasii</name>
    <dbReference type="NCBI Taxonomy" id="170679"/>
    <lineage>
        <taxon>Bacteria</taxon>
        <taxon>Pseudomonadati</taxon>
        <taxon>Pseudomonadota</taxon>
        <taxon>Gammaproteobacteria</taxon>
        <taxon>Vibrionales</taxon>
        <taxon>Vibrionaceae</taxon>
        <taxon>Vibrio</taxon>
    </lineage>
</organism>
<dbReference type="InterPro" id="IPR001082">
    <property type="entry name" value="Pilin"/>
</dbReference>
<dbReference type="PANTHER" id="PTHR30093">
    <property type="entry name" value="GENERAL SECRETION PATHWAY PROTEIN G"/>
    <property type="match status" value="1"/>
</dbReference>
<accession>A0A7V7NPJ7</accession>
<sequence length="154" mass="15697">MNNKNKRTNQKGFTLIELMIVIAIIGILSAFAIPAYQNYTMKAHASEMLSASSAMKMSLGICLVNGETNCASGNGGVPGAQDLGAFTVSAVAGVSGAATTIQAVVDAGETKGRLVEGDTITITPDLQNAGVTWAITCTNGGTQGAAVTDWCPVN</sequence>
<reference evidence="5 6" key="1">
    <citation type="submission" date="2019-09" db="EMBL/GenBank/DDBJ databases">
        <title>Draft genome sequences of 48 bacterial type strains from the CCUG.</title>
        <authorList>
            <person name="Tunovic T."/>
            <person name="Pineiro-Iglesias B."/>
            <person name="Unosson C."/>
            <person name="Inganas E."/>
            <person name="Ohlen M."/>
            <person name="Cardew S."/>
            <person name="Jensie-Markopoulos S."/>
            <person name="Salva-Serra F."/>
            <person name="Jaen-Luchoro D."/>
            <person name="Karlsson R."/>
            <person name="Svensson-Stadler L."/>
            <person name="Chun J."/>
            <person name="Moore E."/>
        </authorList>
    </citation>
    <scope>NUCLEOTIDE SEQUENCE [LARGE SCALE GENOMIC DNA]</scope>
    <source>
        <strain evidence="5 6">CCUG 48643</strain>
    </source>
</reference>
<dbReference type="RefSeq" id="WP_137409082.1">
    <property type="nucleotide sequence ID" value="NZ_AP025465.1"/>
</dbReference>
<evidence type="ECO:0000256" key="1">
    <source>
        <dbReference type="ARBA" id="ARBA00005233"/>
    </source>
</evidence>
<gene>
    <name evidence="5" type="ORF">F7Q91_23735</name>
</gene>
<keyword evidence="2" id="KW-0488">Methylation</keyword>
<protein>
    <submittedName>
        <fullName evidence="5">Prepilin-type N-terminal cleavage/methylation domain-containing protein</fullName>
    </submittedName>
</protein>
<dbReference type="Proteomes" id="UP000423756">
    <property type="component" value="Unassembled WGS sequence"/>
</dbReference>
<dbReference type="GO" id="GO:0007155">
    <property type="term" value="P:cell adhesion"/>
    <property type="evidence" value="ECO:0007669"/>
    <property type="project" value="InterPro"/>
</dbReference>
<keyword evidence="4" id="KW-0812">Transmembrane</keyword>
<dbReference type="GeneID" id="77342445"/>